<organism evidence="1 2">
    <name type="scientific">Plakobranchus ocellatus</name>
    <dbReference type="NCBI Taxonomy" id="259542"/>
    <lineage>
        <taxon>Eukaryota</taxon>
        <taxon>Metazoa</taxon>
        <taxon>Spiralia</taxon>
        <taxon>Lophotrochozoa</taxon>
        <taxon>Mollusca</taxon>
        <taxon>Gastropoda</taxon>
        <taxon>Heterobranchia</taxon>
        <taxon>Euthyneura</taxon>
        <taxon>Panpulmonata</taxon>
        <taxon>Sacoglossa</taxon>
        <taxon>Placobranchoidea</taxon>
        <taxon>Plakobranchidae</taxon>
        <taxon>Plakobranchus</taxon>
    </lineage>
</organism>
<comment type="caution">
    <text evidence="1">The sequence shown here is derived from an EMBL/GenBank/DDBJ whole genome shotgun (WGS) entry which is preliminary data.</text>
</comment>
<accession>A0AAV3Y4U3</accession>
<evidence type="ECO:0000313" key="2">
    <source>
        <dbReference type="Proteomes" id="UP000735302"/>
    </source>
</evidence>
<dbReference type="EMBL" id="BLXT01000976">
    <property type="protein sequence ID" value="GFN82250.1"/>
    <property type="molecule type" value="Genomic_DNA"/>
</dbReference>
<name>A0AAV3Y4U3_9GAST</name>
<evidence type="ECO:0000313" key="1">
    <source>
        <dbReference type="EMBL" id="GFN82250.1"/>
    </source>
</evidence>
<sequence>MHFKILPSILKISHASPSFLAREASIQKIIAQNDPQIPPDFERDYPTVITVQIFIVSFASISEATMVSEEKKNVMPDL</sequence>
<proteinExistence type="predicted"/>
<protein>
    <submittedName>
        <fullName evidence="1">Uncharacterized protein</fullName>
    </submittedName>
</protein>
<dbReference type="AlphaFoldDB" id="A0AAV3Y4U3"/>
<dbReference type="Proteomes" id="UP000735302">
    <property type="component" value="Unassembled WGS sequence"/>
</dbReference>
<gene>
    <name evidence="1" type="ORF">PoB_000875600</name>
</gene>
<keyword evidence="2" id="KW-1185">Reference proteome</keyword>
<reference evidence="1 2" key="1">
    <citation type="journal article" date="2021" name="Elife">
        <title>Chloroplast acquisition without the gene transfer in kleptoplastic sea slugs, Plakobranchus ocellatus.</title>
        <authorList>
            <person name="Maeda T."/>
            <person name="Takahashi S."/>
            <person name="Yoshida T."/>
            <person name="Shimamura S."/>
            <person name="Takaki Y."/>
            <person name="Nagai Y."/>
            <person name="Toyoda A."/>
            <person name="Suzuki Y."/>
            <person name="Arimoto A."/>
            <person name="Ishii H."/>
            <person name="Satoh N."/>
            <person name="Nishiyama T."/>
            <person name="Hasebe M."/>
            <person name="Maruyama T."/>
            <person name="Minagawa J."/>
            <person name="Obokata J."/>
            <person name="Shigenobu S."/>
        </authorList>
    </citation>
    <scope>NUCLEOTIDE SEQUENCE [LARGE SCALE GENOMIC DNA]</scope>
</reference>